<reference evidence="1 2" key="1">
    <citation type="submission" date="2012-06" db="EMBL/GenBank/DDBJ databases">
        <title>Genomic characterization of five bacteriophages specific for Yersinia species.</title>
        <authorList>
            <person name="Skurnik M."/>
            <person name="Nawaz A."/>
            <person name="Happonen L."/>
            <person name="Butcher S."/>
            <person name="Mattinen L."/>
        </authorList>
    </citation>
    <scope>NUCLEOTIDE SEQUENCE [LARGE SCALE GENOMIC DNA]</scope>
</reference>
<evidence type="ECO:0000313" key="2">
    <source>
        <dbReference type="Proteomes" id="UP000002909"/>
    </source>
</evidence>
<name>I7LEI3_BPPR1</name>
<dbReference type="RefSeq" id="YP_007235866.1">
    <property type="nucleotide sequence ID" value="NC_019909.1"/>
</dbReference>
<accession>I7LEI3</accession>
<evidence type="ECO:0000313" key="1">
    <source>
        <dbReference type="EMBL" id="CCI88607.1"/>
    </source>
</evidence>
<dbReference type="OrthoDB" id="24362at10239"/>
<proteinExistence type="predicted"/>
<dbReference type="KEGG" id="vg:14295517"/>
<organismHost>
    <name type="scientific">Yersinia enterocolitica</name>
    <dbReference type="NCBI Taxonomy" id="630"/>
</organismHost>
<gene>
    <name evidence="1" type="primary">g033</name>
    <name evidence="1" type="ORF">BN80_033</name>
</gene>
<dbReference type="EMBL" id="HE956709">
    <property type="protein sequence ID" value="CCI88607.1"/>
    <property type="molecule type" value="Genomic_DNA"/>
</dbReference>
<dbReference type="Proteomes" id="UP000002909">
    <property type="component" value="Segment"/>
</dbReference>
<keyword evidence="2" id="KW-1185">Reference proteome</keyword>
<dbReference type="GeneID" id="14295517"/>
<sequence length="43" mass="5009">MAVGFTKDGAEQLEVQAVIDAGIIYARAQIFKRRIRKELFRLW</sequence>
<protein>
    <submittedName>
        <fullName evidence="1">Uncharacterized protein</fullName>
    </submittedName>
</protein>
<organism evidence="1 2">
    <name type="scientific">Yersinia phage phiR1-RT</name>
    <dbReference type="NCBI Taxonomy" id="1206558"/>
    <lineage>
        <taxon>Viruses</taxon>
        <taxon>Duplodnaviria</taxon>
        <taxon>Heunggongvirae</taxon>
        <taxon>Uroviricota</taxon>
        <taxon>Caudoviricetes</taxon>
        <taxon>Pantevenvirales</taxon>
        <taxon>Straboviridae</taxon>
        <taxon>Tevenvirinae</taxon>
        <taxon>Tegunavirus</taxon>
        <taxon>Tegunavirus r1rt</taxon>
    </lineage>
</organism>